<protein>
    <submittedName>
        <fullName evidence="9">Glutamine synthetase</fullName>
    </submittedName>
</protein>
<gene>
    <name evidence="9" type="ORF">RM812_21080</name>
</gene>
<dbReference type="Proteomes" id="UP001180724">
    <property type="component" value="Unassembled WGS sequence"/>
</dbReference>
<dbReference type="SUPFAM" id="SSF55931">
    <property type="entry name" value="Glutamine synthetase/guanido kinase"/>
    <property type="match status" value="1"/>
</dbReference>
<dbReference type="Gene3D" id="3.30.590.10">
    <property type="entry name" value="Glutamine synthetase/guanido kinase, catalytic domain"/>
    <property type="match status" value="1"/>
</dbReference>
<dbReference type="RefSeq" id="WP_311574747.1">
    <property type="nucleotide sequence ID" value="NZ_JAVRFH010000021.1"/>
</dbReference>
<keyword evidence="2" id="KW-0436">Ligase</keyword>
<dbReference type="Pfam" id="PF00120">
    <property type="entry name" value="Gln-synt_C"/>
    <property type="match status" value="1"/>
</dbReference>
<evidence type="ECO:0000256" key="2">
    <source>
        <dbReference type="ARBA" id="ARBA00022598"/>
    </source>
</evidence>
<dbReference type="InterPro" id="IPR008146">
    <property type="entry name" value="Gln_synth_cat_dom"/>
</dbReference>
<evidence type="ECO:0000256" key="5">
    <source>
        <dbReference type="PROSITE-ProRule" id="PRU01330"/>
    </source>
</evidence>
<dbReference type="InterPro" id="IPR014746">
    <property type="entry name" value="Gln_synth/guanido_kin_cat_dom"/>
</dbReference>
<proteinExistence type="inferred from homology"/>
<name>A0ABU3ARU2_9ACTN</name>
<comment type="similarity">
    <text evidence="1 5 6">Belongs to the glutamine synthetase family.</text>
</comment>
<evidence type="ECO:0000256" key="6">
    <source>
        <dbReference type="RuleBase" id="RU000384"/>
    </source>
</evidence>
<evidence type="ECO:0000256" key="3">
    <source>
        <dbReference type="ARBA" id="ARBA00022741"/>
    </source>
</evidence>
<reference evidence="9" key="1">
    <citation type="submission" date="2024-05" db="EMBL/GenBank/DDBJ databases">
        <title>30 novel species of actinomycetes from the DSMZ collection.</title>
        <authorList>
            <person name="Nouioui I."/>
        </authorList>
    </citation>
    <scope>NUCLEOTIDE SEQUENCE</scope>
    <source>
        <strain evidence="9">DSM 40712</strain>
    </source>
</reference>
<feature type="domain" description="GS catalytic" evidence="8">
    <location>
        <begin position="151"/>
        <end position="510"/>
    </location>
</feature>
<evidence type="ECO:0000259" key="7">
    <source>
        <dbReference type="PROSITE" id="PS51986"/>
    </source>
</evidence>
<dbReference type="InterPro" id="IPR008147">
    <property type="entry name" value="Gln_synt_N"/>
</dbReference>
<evidence type="ECO:0000313" key="10">
    <source>
        <dbReference type="Proteomes" id="UP001180724"/>
    </source>
</evidence>
<sequence length="510" mass="54176">MYARSWSTPAADGSVGSPSFVADHGLWDAEQTAAAERVESVLDDVDFVRIAFADPHGLARSKTLTTQAFRAVLRNGMNFSPGPFLFDTGHAVAVDFLGEHGIGVDEIAGAGNFVLVPDPLTFQVLPGAGPRTAWVIGDEHLRDGTPHPLSARAVLRRVLRRYADQGLAPVLGLEVEWYLTRRLDDEPGNQGNGFGLQGRAPRVAAVNAGYQFNLDAAYDTVAPVTDPLALDLLALGLPLRSMEHESGPGQVETTFSPMSALDTADAMLLFRTYTKRFCAGRGHHASFMSQPLLDAADPSGWHLNQSVVESGTGRNVFSAEGLSGGLSPQGKAYADGLLAWARELFVLSVPTVNGYRRLAAEHSLAPTRVGYSVEDRTAMLRMVGSGAGAHIENRMGEPCANPYLNIAAQLFAGLEGLSGTAAPAAPTAAGAAPGAVPADGPRQMVPQSLREALEAFTAGRAAQLLGAPLAACLAKLKESELHRFEGWCRQAAPPPGRVTEWEQREYFGAY</sequence>
<feature type="domain" description="GS beta-grasp" evidence="7">
    <location>
        <begin position="43"/>
        <end position="144"/>
    </location>
</feature>
<evidence type="ECO:0000313" key="9">
    <source>
        <dbReference type="EMBL" id="MDT0612689.1"/>
    </source>
</evidence>
<keyword evidence="4" id="KW-0067">ATP-binding</keyword>
<dbReference type="PROSITE" id="PS51987">
    <property type="entry name" value="GS_CATALYTIC"/>
    <property type="match status" value="1"/>
</dbReference>
<evidence type="ECO:0000256" key="4">
    <source>
        <dbReference type="ARBA" id="ARBA00022840"/>
    </source>
</evidence>
<organism evidence="9 10">
    <name type="scientific">Streptomyces lancefieldiae</name>
    <dbReference type="NCBI Taxonomy" id="3075520"/>
    <lineage>
        <taxon>Bacteria</taxon>
        <taxon>Bacillati</taxon>
        <taxon>Actinomycetota</taxon>
        <taxon>Actinomycetes</taxon>
        <taxon>Kitasatosporales</taxon>
        <taxon>Streptomycetaceae</taxon>
        <taxon>Streptomyces</taxon>
    </lineage>
</organism>
<comment type="caution">
    <text evidence="9">The sequence shown here is derived from an EMBL/GenBank/DDBJ whole genome shotgun (WGS) entry which is preliminary data.</text>
</comment>
<evidence type="ECO:0000259" key="8">
    <source>
        <dbReference type="PROSITE" id="PS51987"/>
    </source>
</evidence>
<dbReference type="SUPFAM" id="SSF54368">
    <property type="entry name" value="Glutamine synthetase, N-terminal domain"/>
    <property type="match status" value="1"/>
</dbReference>
<dbReference type="EMBL" id="JAVRFH010000021">
    <property type="protein sequence ID" value="MDT0612689.1"/>
    <property type="molecule type" value="Genomic_DNA"/>
</dbReference>
<dbReference type="InterPro" id="IPR036651">
    <property type="entry name" value="Gln_synt_N_sf"/>
</dbReference>
<dbReference type="SMART" id="SM01230">
    <property type="entry name" value="Gln-synt_C"/>
    <property type="match status" value="1"/>
</dbReference>
<dbReference type="Gene3D" id="3.10.20.70">
    <property type="entry name" value="Glutamine synthetase, N-terminal domain"/>
    <property type="match status" value="1"/>
</dbReference>
<dbReference type="PROSITE" id="PS51986">
    <property type="entry name" value="GS_BETA_GRASP"/>
    <property type="match status" value="1"/>
</dbReference>
<dbReference type="PANTHER" id="PTHR43785">
    <property type="entry name" value="GAMMA-GLUTAMYLPUTRESCINE SYNTHETASE"/>
    <property type="match status" value="1"/>
</dbReference>
<accession>A0ABU3ARU2</accession>
<keyword evidence="10" id="KW-1185">Reference proteome</keyword>
<evidence type="ECO:0000256" key="1">
    <source>
        <dbReference type="ARBA" id="ARBA00009897"/>
    </source>
</evidence>
<dbReference type="PANTHER" id="PTHR43785:SF12">
    <property type="entry name" value="TYPE-1 GLUTAMINE SYNTHETASE 2"/>
    <property type="match status" value="1"/>
</dbReference>
<keyword evidence="3" id="KW-0547">Nucleotide-binding</keyword>